<sequence>MEARYCIEECVYKGVGLLDESSTELNHERLIQEFKRGVAGAGQWGTVMDEAINVCTGSSGQESSDSSCSEIPHAFTRCLIRQLFLNCPADKWNNSAECNLVKDRMQVCPNIPPPPPIQHRPHNDSN</sequence>
<dbReference type="InterPro" id="IPR052295">
    <property type="entry name" value="Odorant-binding_protein"/>
</dbReference>
<dbReference type="GO" id="GO:0005576">
    <property type="term" value="C:extracellular region"/>
    <property type="evidence" value="ECO:0007669"/>
    <property type="project" value="UniProtKB-SubCell"/>
</dbReference>
<dbReference type="GO" id="GO:0005549">
    <property type="term" value="F:odorant binding"/>
    <property type="evidence" value="ECO:0007669"/>
    <property type="project" value="InterPro"/>
</dbReference>
<comment type="subcellular location">
    <subcellularLocation>
        <location evidence="1">Secreted</location>
    </subcellularLocation>
</comment>
<reference evidence="4" key="1">
    <citation type="submission" date="2016-03" db="EMBL/GenBank/DDBJ databases">
        <title>Under expression of chemosensory genes in domiciliary bugs of the Chagas disease vector Triatoma brasiliensis.</title>
        <authorList>
            <person name="Marchant A."/>
            <person name="Mougel F."/>
            <person name="Jacquin-Joly E."/>
            <person name="Costa J."/>
            <person name="Almeida C.E."/>
            <person name="Harry M."/>
        </authorList>
    </citation>
    <scope>NUCLEOTIDE SEQUENCE</scope>
    <source>
        <tissue evidence="4">Head antenna rostrum</tissue>
    </source>
</reference>
<proteinExistence type="evidence at transcript level"/>
<protein>
    <submittedName>
        <fullName evidence="4">Putative odorant-binding protein</fullName>
    </submittedName>
</protein>
<dbReference type="PANTHER" id="PTHR21066:SF3">
    <property type="entry name" value="IP02236P"/>
    <property type="match status" value="1"/>
</dbReference>
<comment type="similarity">
    <text evidence="2">Belongs to the PBP/GOBP family.</text>
</comment>
<gene>
    <name evidence="4" type="primary">TbraOBP3</name>
</gene>
<dbReference type="InterPro" id="IPR036728">
    <property type="entry name" value="PBP_GOBP_sf"/>
</dbReference>
<dbReference type="SUPFAM" id="SSF47565">
    <property type="entry name" value="Insect pheromone/odorant-binding proteins"/>
    <property type="match status" value="1"/>
</dbReference>
<dbReference type="AlphaFoldDB" id="A0A162X6E0"/>
<dbReference type="PANTHER" id="PTHR21066">
    <property type="entry name" value="ODORANT-BINDING PROTEIN 59A-RELATED"/>
    <property type="match status" value="1"/>
</dbReference>
<keyword evidence="3" id="KW-0964">Secreted</keyword>
<dbReference type="Gene3D" id="1.10.238.270">
    <property type="match status" value="1"/>
</dbReference>
<accession>A0A162X6E0</accession>
<evidence type="ECO:0000256" key="3">
    <source>
        <dbReference type="ARBA" id="ARBA00022525"/>
    </source>
</evidence>
<organism evidence="4">
    <name type="scientific">Triatoma brasiliensis</name>
    <name type="common">Blood-sucking bug</name>
    <dbReference type="NCBI Taxonomy" id="65344"/>
    <lineage>
        <taxon>Eukaryota</taxon>
        <taxon>Metazoa</taxon>
        <taxon>Ecdysozoa</taxon>
        <taxon>Arthropoda</taxon>
        <taxon>Hexapoda</taxon>
        <taxon>Insecta</taxon>
        <taxon>Pterygota</taxon>
        <taxon>Neoptera</taxon>
        <taxon>Paraneoptera</taxon>
        <taxon>Hemiptera</taxon>
        <taxon>Heteroptera</taxon>
        <taxon>Panheteroptera</taxon>
        <taxon>Cimicomorpha</taxon>
        <taxon>Reduviidae</taxon>
        <taxon>Triatominae</taxon>
        <taxon>Triatoma</taxon>
    </lineage>
</organism>
<name>A0A162X6E0_TRIBS</name>
<evidence type="ECO:0000313" key="4">
    <source>
        <dbReference type="EMBL" id="SAJ59019.1"/>
    </source>
</evidence>
<dbReference type="EMBL" id="LT555334">
    <property type="protein sequence ID" value="SAJ59019.1"/>
    <property type="molecule type" value="mRNA"/>
</dbReference>
<evidence type="ECO:0000256" key="2">
    <source>
        <dbReference type="ARBA" id="ARBA00008098"/>
    </source>
</evidence>
<evidence type="ECO:0000256" key="1">
    <source>
        <dbReference type="ARBA" id="ARBA00004613"/>
    </source>
</evidence>